<dbReference type="PANTHER" id="PTHR43591">
    <property type="entry name" value="METHYLTRANSFERASE"/>
    <property type="match status" value="1"/>
</dbReference>
<name>A0A517QVA3_9PLAN</name>
<evidence type="ECO:0000313" key="3">
    <source>
        <dbReference type="Proteomes" id="UP000315724"/>
    </source>
</evidence>
<evidence type="ECO:0000313" key="2">
    <source>
        <dbReference type="EMBL" id="QDT35569.1"/>
    </source>
</evidence>
<keyword evidence="2" id="KW-0808">Transferase</keyword>
<dbReference type="Proteomes" id="UP000315724">
    <property type="component" value="Chromosome"/>
</dbReference>
<proteinExistence type="predicted"/>
<dbReference type="SUPFAM" id="SSF53335">
    <property type="entry name" value="S-adenosyl-L-methionine-dependent methyltransferases"/>
    <property type="match status" value="1"/>
</dbReference>
<evidence type="ECO:0000259" key="1">
    <source>
        <dbReference type="Pfam" id="PF08241"/>
    </source>
</evidence>
<dbReference type="AlphaFoldDB" id="A0A517QVA3"/>
<gene>
    <name evidence="2" type="primary">ubiE_3</name>
    <name evidence="2" type="ORF">Mal48_48470</name>
</gene>
<dbReference type="KEGG" id="tpol:Mal48_48470"/>
<dbReference type="GO" id="GO:0008757">
    <property type="term" value="F:S-adenosylmethionine-dependent methyltransferase activity"/>
    <property type="evidence" value="ECO:0007669"/>
    <property type="project" value="InterPro"/>
</dbReference>
<organism evidence="2 3">
    <name type="scientific">Thalassoglobus polymorphus</name>
    <dbReference type="NCBI Taxonomy" id="2527994"/>
    <lineage>
        <taxon>Bacteria</taxon>
        <taxon>Pseudomonadati</taxon>
        <taxon>Planctomycetota</taxon>
        <taxon>Planctomycetia</taxon>
        <taxon>Planctomycetales</taxon>
        <taxon>Planctomycetaceae</taxon>
        <taxon>Thalassoglobus</taxon>
    </lineage>
</organism>
<sequence length="426" mass="47799">MKLALEVVFRKSYNACWYLKHTEHYPFRTLPKIRTMTRYLLLAALILQVGVFSKSVTAEDASTSFKLESIELGTISNLHSFGATLLCGQPSASDLAKAKERGIEHVISLRELDEIDWNQAEAVEALGLQYYHFAFRSPESLTDEIFENSLKLLANSQMSPVMLHCASANRVGAIWLAHRVLNDGLQLAEARDEAKKVGLKTPAFEEKALAYIENQKARKTDVPEGINDRFLDANLDVSEWLGRFEIESREVYFAREKVLDACAIKPGDSVADIGAGTGFYSRLFASAVGETGWVYAVDISPRFLEHINRKSQSDKVTNITSVLCTDQSVRLPPNSVDVAFICDTYHHFESPQATMASIHRALKPGGTLVVIDFERIPGKSREFILGHVRAGKEVFQAEIVESGFQFIEELKIPAFKENYLLRFQKK</sequence>
<reference evidence="2 3" key="1">
    <citation type="submission" date="2019-02" db="EMBL/GenBank/DDBJ databases">
        <title>Deep-cultivation of Planctomycetes and their phenomic and genomic characterization uncovers novel biology.</title>
        <authorList>
            <person name="Wiegand S."/>
            <person name="Jogler M."/>
            <person name="Boedeker C."/>
            <person name="Pinto D."/>
            <person name="Vollmers J."/>
            <person name="Rivas-Marin E."/>
            <person name="Kohn T."/>
            <person name="Peeters S.H."/>
            <person name="Heuer A."/>
            <person name="Rast P."/>
            <person name="Oberbeckmann S."/>
            <person name="Bunk B."/>
            <person name="Jeske O."/>
            <person name="Meyerdierks A."/>
            <person name="Storesund J.E."/>
            <person name="Kallscheuer N."/>
            <person name="Luecker S."/>
            <person name="Lage O.M."/>
            <person name="Pohl T."/>
            <person name="Merkel B.J."/>
            <person name="Hornburger P."/>
            <person name="Mueller R.-W."/>
            <person name="Bruemmer F."/>
            <person name="Labrenz M."/>
            <person name="Spormann A.M."/>
            <person name="Op den Camp H."/>
            <person name="Overmann J."/>
            <person name="Amann R."/>
            <person name="Jetten M.S.M."/>
            <person name="Mascher T."/>
            <person name="Medema M.H."/>
            <person name="Devos D.P."/>
            <person name="Kaster A.-K."/>
            <person name="Ovreas L."/>
            <person name="Rohde M."/>
            <person name="Galperin M.Y."/>
            <person name="Jogler C."/>
        </authorList>
    </citation>
    <scope>NUCLEOTIDE SEQUENCE [LARGE SCALE GENOMIC DNA]</scope>
    <source>
        <strain evidence="2 3">Mal48</strain>
    </source>
</reference>
<dbReference type="InterPro" id="IPR029021">
    <property type="entry name" value="Prot-tyrosine_phosphatase-like"/>
</dbReference>
<dbReference type="EC" id="2.1.1.163" evidence="2"/>
<keyword evidence="2" id="KW-0489">Methyltransferase</keyword>
<dbReference type="CDD" id="cd02440">
    <property type="entry name" value="AdoMet_MTases"/>
    <property type="match status" value="1"/>
</dbReference>
<protein>
    <submittedName>
        <fullName evidence="2">Ubiquinone/menaquinone biosynthesis C-methyltransferase UbiE</fullName>
        <ecNumber evidence="2">2.1.1.163</ecNumber>
    </submittedName>
</protein>
<dbReference type="Gene3D" id="3.40.50.150">
    <property type="entry name" value="Vaccinia Virus protein VP39"/>
    <property type="match status" value="1"/>
</dbReference>
<keyword evidence="2" id="KW-0830">Ubiquinone</keyword>
<feature type="domain" description="Methyltransferase type 11" evidence="1">
    <location>
        <begin position="272"/>
        <end position="370"/>
    </location>
</feature>
<dbReference type="InterPro" id="IPR029063">
    <property type="entry name" value="SAM-dependent_MTases_sf"/>
</dbReference>
<dbReference type="GO" id="GO:0032259">
    <property type="term" value="P:methylation"/>
    <property type="evidence" value="ECO:0007669"/>
    <property type="project" value="UniProtKB-KW"/>
</dbReference>
<dbReference type="OrthoDB" id="9784101at2"/>
<accession>A0A517QVA3</accession>
<dbReference type="GO" id="GO:0043770">
    <property type="term" value="F:demethylmenaquinone methyltransferase activity"/>
    <property type="evidence" value="ECO:0007669"/>
    <property type="project" value="UniProtKB-EC"/>
</dbReference>
<dbReference type="Gene3D" id="3.90.190.10">
    <property type="entry name" value="Protein tyrosine phosphatase superfamily"/>
    <property type="match status" value="1"/>
</dbReference>
<keyword evidence="3" id="KW-1185">Reference proteome</keyword>
<dbReference type="InterPro" id="IPR013216">
    <property type="entry name" value="Methyltransf_11"/>
</dbReference>
<dbReference type="EMBL" id="CP036267">
    <property type="protein sequence ID" value="QDT35569.1"/>
    <property type="molecule type" value="Genomic_DNA"/>
</dbReference>
<dbReference type="SUPFAM" id="SSF52799">
    <property type="entry name" value="(Phosphotyrosine protein) phosphatases II"/>
    <property type="match status" value="1"/>
</dbReference>
<dbReference type="Pfam" id="PF08241">
    <property type="entry name" value="Methyltransf_11"/>
    <property type="match status" value="1"/>
</dbReference>